<feature type="compositionally biased region" description="Low complexity" evidence="1">
    <location>
        <begin position="116"/>
        <end position="140"/>
    </location>
</feature>
<feature type="compositionally biased region" description="Low complexity" evidence="1">
    <location>
        <begin position="150"/>
        <end position="163"/>
    </location>
</feature>
<feature type="region of interest" description="Disordered" evidence="1">
    <location>
        <begin position="90"/>
        <end position="180"/>
    </location>
</feature>
<organism evidence="2 3">
    <name type="scientific">Porphyra umbilicalis</name>
    <name type="common">Purple laver</name>
    <name type="synonym">Red alga</name>
    <dbReference type="NCBI Taxonomy" id="2786"/>
    <lineage>
        <taxon>Eukaryota</taxon>
        <taxon>Rhodophyta</taxon>
        <taxon>Bangiophyceae</taxon>
        <taxon>Bangiales</taxon>
        <taxon>Bangiaceae</taxon>
        <taxon>Porphyra</taxon>
    </lineage>
</organism>
<evidence type="ECO:0000256" key="1">
    <source>
        <dbReference type="SAM" id="MobiDB-lite"/>
    </source>
</evidence>
<feature type="compositionally biased region" description="Gly residues" evidence="1">
    <location>
        <begin position="391"/>
        <end position="410"/>
    </location>
</feature>
<gene>
    <name evidence="2" type="ORF">BU14_0021s0009</name>
</gene>
<name>A0A1X6PKR5_PORUM</name>
<keyword evidence="3" id="KW-1185">Reference proteome</keyword>
<feature type="compositionally biased region" description="Low complexity" evidence="1">
    <location>
        <begin position="90"/>
        <end position="102"/>
    </location>
</feature>
<proteinExistence type="predicted"/>
<accession>A0A1X6PKR5</accession>
<reference evidence="2 3" key="1">
    <citation type="submission" date="2017-03" db="EMBL/GenBank/DDBJ databases">
        <title>WGS assembly of Porphyra umbilicalis.</title>
        <authorList>
            <person name="Brawley S.H."/>
            <person name="Blouin N.A."/>
            <person name="Ficko-Blean E."/>
            <person name="Wheeler G.L."/>
            <person name="Lohr M."/>
            <person name="Goodson H.V."/>
            <person name="Jenkins J.W."/>
            <person name="Blaby-Haas C.E."/>
            <person name="Helliwell K.E."/>
            <person name="Chan C."/>
            <person name="Marriage T."/>
            <person name="Bhattacharya D."/>
            <person name="Klein A.S."/>
            <person name="Badis Y."/>
            <person name="Brodie J."/>
            <person name="Cao Y."/>
            <person name="Collen J."/>
            <person name="Dittami S.M."/>
            <person name="Gachon C.M."/>
            <person name="Green B.R."/>
            <person name="Karpowicz S."/>
            <person name="Kim J.W."/>
            <person name="Kudahl U."/>
            <person name="Lin S."/>
            <person name="Michel G."/>
            <person name="Mittag M."/>
            <person name="Olson B.J."/>
            <person name="Pangilinan J."/>
            <person name="Peng Y."/>
            <person name="Qiu H."/>
            <person name="Shu S."/>
            <person name="Singer J.T."/>
            <person name="Smith A.G."/>
            <person name="Sprecher B.N."/>
            <person name="Wagner V."/>
            <person name="Wang W."/>
            <person name="Wang Z.-Y."/>
            <person name="Yan J."/>
            <person name="Yarish C."/>
            <person name="Zoeuner-Riek S."/>
            <person name="Zhuang Y."/>
            <person name="Zou Y."/>
            <person name="Lindquist E.A."/>
            <person name="Grimwood J."/>
            <person name="Barry K."/>
            <person name="Rokhsar D.S."/>
            <person name="Schmutz J."/>
            <person name="Stiller J.W."/>
            <person name="Grossman A.R."/>
            <person name="Prochnik S.E."/>
        </authorList>
    </citation>
    <scope>NUCLEOTIDE SEQUENCE [LARGE SCALE GENOMIC DNA]</scope>
    <source>
        <strain evidence="2">4086291</strain>
    </source>
</reference>
<protein>
    <submittedName>
        <fullName evidence="2">Uncharacterized protein</fullName>
    </submittedName>
</protein>
<evidence type="ECO:0000313" key="3">
    <source>
        <dbReference type="Proteomes" id="UP000218209"/>
    </source>
</evidence>
<dbReference type="Proteomes" id="UP000218209">
    <property type="component" value="Unassembled WGS sequence"/>
</dbReference>
<feature type="compositionally biased region" description="Low complexity" evidence="1">
    <location>
        <begin position="606"/>
        <end position="628"/>
    </location>
</feature>
<dbReference type="EMBL" id="KV918762">
    <property type="protein sequence ID" value="OSX81405.1"/>
    <property type="molecule type" value="Genomic_DNA"/>
</dbReference>
<dbReference type="AlphaFoldDB" id="A0A1X6PKR5"/>
<feature type="region of interest" description="Disordered" evidence="1">
    <location>
        <begin position="334"/>
        <end position="429"/>
    </location>
</feature>
<feature type="region of interest" description="Disordered" evidence="1">
    <location>
        <begin position="597"/>
        <end position="628"/>
    </location>
</feature>
<feature type="compositionally biased region" description="Low complexity" evidence="1">
    <location>
        <begin position="365"/>
        <end position="375"/>
    </location>
</feature>
<sequence length="890" mass="87851">MDSLEDLGSVGHGRDTAACCAAEMAVHACERVSQSTRGDLVLFLMAASASGRSAVVLYGGQHAQQCTSSEQNNIATGMRLIMGSLRAAAPPTFAEPTPARTPSHPPSASPRPPSAPRGDLSGTSGRSSPSSDSTPPDDLSQLQRAGGMTRSSVPVARRPSARASKPRRAPPSTLTTRPMASFPGLLSFSPMVGAGFVDGRKDFVVADNNTVIVPPQLSISLLGRLRERFTNDRALCKHFLQLIRVAVNDFLTQLPLRNRTSTQASKYLSMTPIAVTKVAIKYTDTDEVRMAIAPVLTNTGDVDPIAFLGLVCYMVHIQDPAFMWLVEEICSGAQPPPTRKGKRSGTSAVPGNDGGGANTGAVRTSGRNGANTGAAGNSGGGGANAGAAGNSVGGGEDTGAAGNSGRGGANAGPASNSGGGGAHAGAAGNSVGGGENTGAAGNSVGGGANMGAAGNSRGGGASMGAAGSSGDGGAIMGAAGNSGGGGASMGAVGNLGGDGANMGAAGNSGGGGANTGAAGNSGGGGANVVAAGNSAGGGENTGAAGNSVGGGANMGAAGNSVGGGANMGAAGNSGDGGAIMGAAGNWGGGGVSMRADGNSGGGGANTGAAGNSRGASSTGPTGAAARGVNDPAADAAAAEASRRSGATWAGSSSVSAAVDTATVQLARQEMQRRGGPLSSLPESPQRWSLFSDGVVVGSGVLLPMRSHGGRDPLASHLIVACQVAVVEDHKEDAEGFVIVPGSGPSTAPLTLGAAAISGCDFLWNASCVGPRWKMWDRPSNSSQKGRLLGTAVIWRWAIPAVLMEHAARSQQEVPVVEVVAVCVEEGCSRERYPFCALLYQSTMYERYNAMHFDGRPAPTHMAGLGGEKGNGGDEAVTRRAVLWDYRYLSE</sequence>
<evidence type="ECO:0000313" key="2">
    <source>
        <dbReference type="EMBL" id="OSX81405.1"/>
    </source>
</evidence>
<feature type="compositionally biased region" description="Pro residues" evidence="1">
    <location>
        <begin position="103"/>
        <end position="115"/>
    </location>
</feature>